<keyword evidence="8" id="KW-0378">Hydrolase</keyword>
<feature type="domain" description="Acylamino-acid-releasing enzyme N-terminal" evidence="11">
    <location>
        <begin position="11"/>
        <end position="442"/>
    </location>
</feature>
<dbReference type="InterPro" id="IPR029058">
    <property type="entry name" value="AB_hydrolase_fold"/>
</dbReference>
<dbReference type="InterPro" id="IPR011042">
    <property type="entry name" value="6-blade_b-propeller_TolB-like"/>
</dbReference>
<comment type="subcellular location">
    <subcellularLocation>
        <location evidence="2">Cytoplasm</location>
    </subcellularLocation>
</comment>
<feature type="domain" description="Acylamino-acid-releasing enzyme N-terminal" evidence="11">
    <location>
        <begin position="736"/>
        <end position="1137"/>
    </location>
</feature>
<dbReference type="EC" id="3.4.19.1" evidence="5"/>
<evidence type="ECO:0000259" key="11">
    <source>
        <dbReference type="Pfam" id="PF19283"/>
    </source>
</evidence>
<proteinExistence type="inferred from homology"/>
<evidence type="ECO:0000256" key="7">
    <source>
        <dbReference type="ARBA" id="ARBA00022490"/>
    </source>
</evidence>
<name>A0A232F6H9_9HYME</name>
<protein>
    <recommendedName>
        <fullName evidence="6">Acylamino-acid-releasing enzyme</fullName>
        <ecNumber evidence="5">3.4.19.1</ecNumber>
    </recommendedName>
</protein>
<keyword evidence="7" id="KW-0963">Cytoplasm</keyword>
<dbReference type="EMBL" id="NNAY01000908">
    <property type="protein sequence ID" value="OXU25967.1"/>
    <property type="molecule type" value="Genomic_DNA"/>
</dbReference>
<dbReference type="GO" id="GO:0006508">
    <property type="term" value="P:proteolysis"/>
    <property type="evidence" value="ECO:0007669"/>
    <property type="project" value="InterPro"/>
</dbReference>
<comment type="subunit">
    <text evidence="4">Homotetramer.</text>
</comment>
<evidence type="ECO:0000256" key="9">
    <source>
        <dbReference type="SAM" id="MobiDB-lite"/>
    </source>
</evidence>
<evidence type="ECO:0000256" key="8">
    <source>
        <dbReference type="ARBA" id="ARBA00022801"/>
    </source>
</evidence>
<dbReference type="Pfam" id="PF19283">
    <property type="entry name" value="APEH_N"/>
    <property type="match status" value="3"/>
</dbReference>
<dbReference type="PANTHER" id="PTHR42776:SF4">
    <property type="entry name" value="ACYLAMINO-ACID-RELEASING ENZYME"/>
    <property type="match status" value="1"/>
</dbReference>
<sequence length="2092" mass="237970">MAAQPTADTKQMDKVLDLYKHMSQNPSLKSARIISIARNGISIQSVWEQRNLERNIKQKFTQDFSLDADLQPLVESFPVDVTSELLSTSSENEKLKAILREVAIDGKPKQYIEIWDRQHLVKNYDLAAYDAHGEIYTDNMFSSFQFSPDNTKLMYIAEKKLRKTEPYYKQKPKYKVATQENEEEAERGAQHVYKPDWGEQLEGRHRSVIVLLNIEEDTFFPLPFVPHDYFPAEVIWTPNGECIVGVAYKLYRRYLGRFGCSNRESYIFLLKGTEFRKLTGPGQACKTPQFSPDGKHLIWLERDIGKPHHNVQRLMRIKWDVVETPDMIVDLVKTNITIANDKKFYGFYGQTIPKRCWSNDSQYLFLSTPQRSEIKSYVVNLETKAVTEIENNDGSSLNILDVRKNRVVFTRFSTILPPQLVVGKFDPTSENIGNLHLYNCTKPLDIPNGENLIYEHTEFEYKTKEPVRDFNFTYFGEKSAPEKSMPLLVVPHGGPHYSFCNQFNMDHAIFALLGFGILQINFRGSTGMGGDNIEFLSGRIGETDVLDCVTAINLALDKYPQIDPTKVTLYGLCHGGFLCAHLSGQHSNLFRAVVMRAPIIDIPSMFTCPANTGCQFLESLPPATSETKYTEIVLKMFDRSPVRHADKVTAPTMIAVGTQDLRSPASQGKLWYNRLIANDVITKLYVYDDNHMLAKDFVEIDFVINAALWLMEHTKLSKNPILTSAEITPTVKRGIKVESVWLQRNLERRKKQKFIRDFNFDSELELLAESFPSDITSEVLKISSNDDTIKAILRDVMADGKSKQFIEIWDKKHLIKSYDLSAFDVHGDVYSEPTISAFQLSPDNKRLLYVAEKKLKKSEPFYKQKSKHKSKKCEEEEPTRGAEYVFKPEWGEQLVGKHRSVVVILDINEDTIVSLDSIPDDYFPGQVIWAPNGVDIVGVAYKLYPRYLGLKFCTNRESYIFHLKDNIFRKLTAQGDSCRSPRFSPDGNYLVWLERTISTAHHHVQRLMYLKWNTLETPAVLIDTVQDVMIISKNKKFYGLYNQSLTKRCWSDDSKYVFFSTPQRSTIKSYMIDLDTKLITEIDNPNGASLSILDINKNHISFAKFTPIQPSQLVIGKFDPHGSDVGKLLVKNCTNPLTDINKYNLMYENVEFMYDNNDTVKDFNFTYLGKQQSKKSMPLIAIAHGGPHSVFSNEFNLSHAVYASLGFGVLLINYRGSTGLGGNSIEYILGRVGESDVLDCVTAINTAMKKYPWLDPQRVSLCGGSHGGFINAHLSGQYPEMFKAVVIRNPVIDLAAMCPGETGNSAIATLPETSSPSEYTELLQKLLNHSPILHADKVKAPTLIALGSNDLRVPPSQGKLWYYRISTNNVPAKVYVYDDNHSLSKDEVEIDFVINTINKVLEVYKKLYRIPSISSAKIIPSAKNEIKVQSIWSERNLERRTKQKFFQDFSLNGDKSFPIDISTELLSATSDDENLKAVLRDVNVDGKSKQFIEIWDNQHVSKSYDISAFELHGDIYVEPTFSAFSWSPDNRKLLYVAEKKLPKSEPFYKQKSKPKTDKPTEEEEPTKGTEYVYKPDWGEQLVGKHKSVVVILNVEDDSIVPISTIPEDYFPAQVIWAPNGEDIIGVAYKLKTRYLGLYACTNRESYIFHLKGTEFRKLTTEGVHCISPRLSPDGKHLIWLERNISAAHHNVQRLMHLKWESSSNAEVLIDTVKKEVEIANNKKFYGLYNQSLPKRCWSDDSNYAFLSTPQRSNIRSYIVNLETKVITEIDNRDGSSLVVADVKQNYIAFIKHSLISPHQLVIGKFEPKVENFGDITLNGLSKPMDVLDKDIMYEHTEFVYDNNEPVKDFNFTYLGKKNEPNQSVPLIAVGHGGPHVSYCNMFHVDYALYATLGFGILQINYRGSTGLGGDNVDYLLGKVGEVDVIDCMTAINLSLAKYPWIDPKRVNAYGGSHGGFLAAHLSGQYPDKFKSVILLNAVVDLASMCRAECGYSFLEELPKENDGNYNDIMTKMLKHSPIIHVDRVKAPTLIALGSKDLRVPASQGKQWYYRLAANKVETKLFMYEDNHSLRKDEVEIDNVINTALWLLEHNDK</sequence>
<feature type="domain" description="Acylamino-acid-releasing enzyme N-terminal" evidence="11">
    <location>
        <begin position="1402"/>
        <end position="1823"/>
    </location>
</feature>
<dbReference type="Gene3D" id="3.40.50.1820">
    <property type="entry name" value="alpha/beta hydrolase"/>
    <property type="match status" value="3"/>
</dbReference>
<dbReference type="GO" id="GO:0005737">
    <property type="term" value="C:cytoplasm"/>
    <property type="evidence" value="ECO:0007669"/>
    <property type="project" value="UniProtKB-SubCell"/>
</dbReference>
<feature type="domain" description="Peptidase S9 prolyl oligopeptidase catalytic" evidence="10">
    <location>
        <begin position="1885"/>
        <end position="2089"/>
    </location>
</feature>
<dbReference type="STRING" id="543379.A0A232F6H9"/>
<dbReference type="InterPro" id="IPR001375">
    <property type="entry name" value="Peptidase_S9_cat"/>
</dbReference>
<feature type="domain" description="Peptidase S9 prolyl oligopeptidase catalytic" evidence="10">
    <location>
        <begin position="1195"/>
        <end position="1390"/>
    </location>
</feature>
<comment type="similarity">
    <text evidence="3">Belongs to the peptidase S9C family.</text>
</comment>
<dbReference type="GO" id="GO:0004252">
    <property type="term" value="F:serine-type endopeptidase activity"/>
    <property type="evidence" value="ECO:0007669"/>
    <property type="project" value="TreeGrafter"/>
</dbReference>
<dbReference type="Proteomes" id="UP000215335">
    <property type="component" value="Unassembled WGS sequence"/>
</dbReference>
<dbReference type="OrthoDB" id="416344at2759"/>
<dbReference type="Pfam" id="PF00326">
    <property type="entry name" value="Peptidase_S9"/>
    <property type="match status" value="3"/>
</dbReference>
<dbReference type="InterPro" id="IPR045550">
    <property type="entry name" value="AARE_N"/>
</dbReference>
<dbReference type="SUPFAM" id="SSF82171">
    <property type="entry name" value="DPP6 N-terminal domain-like"/>
    <property type="match status" value="3"/>
</dbReference>
<evidence type="ECO:0000313" key="12">
    <source>
        <dbReference type="EMBL" id="OXU25967.1"/>
    </source>
</evidence>
<evidence type="ECO:0000256" key="4">
    <source>
        <dbReference type="ARBA" id="ARBA00011881"/>
    </source>
</evidence>
<dbReference type="PANTHER" id="PTHR42776">
    <property type="entry name" value="SERINE PEPTIDASE S9 FAMILY MEMBER"/>
    <property type="match status" value="1"/>
</dbReference>
<organism evidence="12 13">
    <name type="scientific">Trichomalopsis sarcophagae</name>
    <dbReference type="NCBI Taxonomy" id="543379"/>
    <lineage>
        <taxon>Eukaryota</taxon>
        <taxon>Metazoa</taxon>
        <taxon>Ecdysozoa</taxon>
        <taxon>Arthropoda</taxon>
        <taxon>Hexapoda</taxon>
        <taxon>Insecta</taxon>
        <taxon>Pterygota</taxon>
        <taxon>Neoptera</taxon>
        <taxon>Endopterygota</taxon>
        <taxon>Hymenoptera</taxon>
        <taxon>Apocrita</taxon>
        <taxon>Proctotrupomorpha</taxon>
        <taxon>Chalcidoidea</taxon>
        <taxon>Pteromalidae</taxon>
        <taxon>Pteromalinae</taxon>
        <taxon>Trichomalopsis</taxon>
    </lineage>
</organism>
<evidence type="ECO:0000256" key="6">
    <source>
        <dbReference type="ARBA" id="ARBA00018421"/>
    </source>
</evidence>
<evidence type="ECO:0000256" key="3">
    <source>
        <dbReference type="ARBA" id="ARBA00010040"/>
    </source>
</evidence>
<evidence type="ECO:0000256" key="1">
    <source>
        <dbReference type="ARBA" id="ARBA00000721"/>
    </source>
</evidence>
<evidence type="ECO:0000256" key="2">
    <source>
        <dbReference type="ARBA" id="ARBA00004496"/>
    </source>
</evidence>
<comment type="catalytic activity">
    <reaction evidence="1">
        <text>Cleavage of an N-acetyl or N-formyl amino acid from the N-terminus of a polypeptide.</text>
        <dbReference type="EC" id="3.4.19.1"/>
    </reaction>
</comment>
<reference evidence="12 13" key="1">
    <citation type="journal article" date="2017" name="Curr. Biol.">
        <title>The Evolution of Venom by Co-option of Single-Copy Genes.</title>
        <authorList>
            <person name="Martinson E.O."/>
            <person name="Mrinalini"/>
            <person name="Kelkar Y.D."/>
            <person name="Chang C.H."/>
            <person name="Werren J.H."/>
        </authorList>
    </citation>
    <scope>NUCLEOTIDE SEQUENCE [LARGE SCALE GENOMIC DNA]</scope>
    <source>
        <strain evidence="12 13">Alberta</strain>
        <tissue evidence="12">Whole body</tissue>
    </source>
</reference>
<evidence type="ECO:0000313" key="13">
    <source>
        <dbReference type="Proteomes" id="UP000215335"/>
    </source>
</evidence>
<dbReference type="SUPFAM" id="SSF53474">
    <property type="entry name" value="alpha/beta-Hydrolases"/>
    <property type="match status" value="3"/>
</dbReference>
<feature type="compositionally biased region" description="Basic and acidic residues" evidence="9">
    <location>
        <begin position="1547"/>
        <end position="1559"/>
    </location>
</feature>
<feature type="region of interest" description="Disordered" evidence="9">
    <location>
        <begin position="1547"/>
        <end position="1567"/>
    </location>
</feature>
<dbReference type="Gene3D" id="2.120.10.30">
    <property type="entry name" value="TolB, C-terminal domain"/>
    <property type="match status" value="3"/>
</dbReference>
<comment type="caution">
    <text evidence="12">The sequence shown here is derived from an EMBL/GenBank/DDBJ whole genome shotgun (WGS) entry which is preliminary data.</text>
</comment>
<feature type="domain" description="Peptidase S9 prolyl oligopeptidase catalytic" evidence="10">
    <location>
        <begin position="502"/>
        <end position="714"/>
    </location>
</feature>
<evidence type="ECO:0000259" key="10">
    <source>
        <dbReference type="Pfam" id="PF00326"/>
    </source>
</evidence>
<keyword evidence="13" id="KW-1185">Reference proteome</keyword>
<evidence type="ECO:0000256" key="5">
    <source>
        <dbReference type="ARBA" id="ARBA00012917"/>
    </source>
</evidence>
<accession>A0A232F6H9</accession>
<dbReference type="GO" id="GO:0008242">
    <property type="term" value="F:omega peptidase activity"/>
    <property type="evidence" value="ECO:0007669"/>
    <property type="project" value="UniProtKB-EC"/>
</dbReference>
<gene>
    <name evidence="12" type="ORF">TSAR_009286</name>
</gene>